<reference evidence="7 9" key="3">
    <citation type="journal article" date="2016" name="Proc. Natl. Acad. Sci. U.S.A.">
        <title>Comparative genomics of biotechnologically important yeasts.</title>
        <authorList>
            <person name="Riley R."/>
            <person name="Haridas S."/>
            <person name="Wolfe K.H."/>
            <person name="Lopes M.R."/>
            <person name="Hittinger C.T."/>
            <person name="Goeker M."/>
            <person name="Salamov A.A."/>
            <person name="Wisecaver J.H."/>
            <person name="Long T.M."/>
            <person name="Calvey C.H."/>
            <person name="Aerts A.L."/>
            <person name="Barry K.W."/>
            <person name="Choi C."/>
            <person name="Clum A."/>
            <person name="Coughlan A.Y."/>
            <person name="Deshpande S."/>
            <person name="Douglass A.P."/>
            <person name="Hanson S.J."/>
            <person name="Klenk H.-P."/>
            <person name="LaButti K.M."/>
            <person name="Lapidus A."/>
            <person name="Lindquist E.A."/>
            <person name="Lipzen A.M."/>
            <person name="Meier-Kolthoff J.P."/>
            <person name="Ohm R.A."/>
            <person name="Otillar R.P."/>
            <person name="Pangilinan J.L."/>
            <person name="Peng Y."/>
            <person name="Rokas A."/>
            <person name="Rosa C.A."/>
            <person name="Scheuner C."/>
            <person name="Sibirny A.A."/>
            <person name="Slot J.C."/>
            <person name="Stielow J.B."/>
            <person name="Sun H."/>
            <person name="Kurtzman C.P."/>
            <person name="Blackwell M."/>
            <person name="Grigoriev I.V."/>
            <person name="Jeffries T.W."/>
        </authorList>
    </citation>
    <scope>NUCLEOTIDE SEQUENCE [LARGE SCALE GENOMIC DNA]</scope>
    <source>
        <strain evidence="9">ATCC 18201 / CBS 1600 / BCRC 20928 / JCM 3617 / NBRC 0987 / NRRL Y-1542</strain>
        <strain evidence="7">NRRL Y-1542</strain>
    </source>
</reference>
<dbReference type="InterPro" id="IPR022830">
    <property type="entry name" value="Indigdn_synthA-like"/>
</dbReference>
<keyword evidence="3" id="KW-0464">Manganese</keyword>
<dbReference type="AlphaFoldDB" id="A0A0H5C9Z9"/>
<keyword evidence="1" id="KW-0479">Metal-binding</keyword>
<dbReference type="STRING" id="983966.A0A0H5C9Z9"/>
<dbReference type="GO" id="GO:0004730">
    <property type="term" value="F:pseudouridylate synthase activity"/>
    <property type="evidence" value="ECO:0007669"/>
    <property type="project" value="InterPro"/>
</dbReference>
<name>A0A0H5C9Z9_CYBJN</name>
<gene>
    <name evidence="6" type="ORF">BN1211_6296</name>
    <name evidence="7" type="ORF">CYBJADRAFT_169387</name>
</gene>
<dbReference type="GO" id="GO:0046872">
    <property type="term" value="F:metal ion binding"/>
    <property type="evidence" value="ECO:0007669"/>
    <property type="project" value="UniProtKB-KW"/>
</dbReference>
<protein>
    <recommendedName>
        <fullName evidence="10">Carbohydrate kinase PfkB domain-containing protein</fullName>
    </recommendedName>
</protein>
<keyword evidence="4" id="KW-0456">Lyase</keyword>
<dbReference type="Proteomes" id="UP000094389">
    <property type="component" value="Unassembled WGS sequence"/>
</dbReference>
<keyword evidence="2" id="KW-0378">Hydrolase</keyword>
<accession>A0A0H5C9Z9</accession>
<dbReference type="Gene3D" id="3.40.1190.20">
    <property type="match status" value="1"/>
</dbReference>
<evidence type="ECO:0000256" key="4">
    <source>
        <dbReference type="ARBA" id="ARBA00023239"/>
    </source>
</evidence>
<evidence type="ECO:0000256" key="5">
    <source>
        <dbReference type="ARBA" id="ARBA00023295"/>
    </source>
</evidence>
<dbReference type="OMA" id="FNCIIAT"/>
<evidence type="ECO:0008006" key="10">
    <source>
        <dbReference type="Google" id="ProtNLM"/>
    </source>
</evidence>
<dbReference type="Pfam" id="PF04227">
    <property type="entry name" value="Indigoidine_A"/>
    <property type="match status" value="1"/>
</dbReference>
<reference evidence="8" key="2">
    <citation type="journal article" date="2015" name="J. Biotechnol.">
        <title>The structure of the Cyberlindnera jadinii genome and its relation to Candida utilis analyzed by the occurrence of single nucleotide polymorphisms.</title>
        <authorList>
            <person name="Rupp O."/>
            <person name="Brinkrolf K."/>
            <person name="Buerth C."/>
            <person name="Kunigo M."/>
            <person name="Schneider J."/>
            <person name="Jaenicke S."/>
            <person name="Goesmann A."/>
            <person name="Puehler A."/>
            <person name="Jaeger K.-E."/>
            <person name="Ernst J.F."/>
        </authorList>
    </citation>
    <scope>NUCLEOTIDE SEQUENCE [LARGE SCALE GENOMIC DNA]</scope>
    <source>
        <strain evidence="8">ATCC 18201 / CBS 1600 / BCRC 20928 / JCM 3617 / NBRC 0987 / NRRL Y-1542</strain>
    </source>
</reference>
<dbReference type="InterPro" id="IPR029056">
    <property type="entry name" value="Ribokinase-like"/>
</dbReference>
<dbReference type="GeneID" id="30990139"/>
<accession>A0A1E4RWA9</accession>
<reference evidence="6" key="1">
    <citation type="submission" date="2014-12" db="EMBL/GenBank/DDBJ databases">
        <authorList>
            <person name="Jaenicke S."/>
        </authorList>
    </citation>
    <scope>NUCLEOTIDE SEQUENCE [LARGE SCALE GENOMIC DNA]</scope>
    <source>
        <strain evidence="6">CBS1600</strain>
    </source>
</reference>
<sequence>MLHQRIRHQGVFRRWLSTIRVSEEVRDALACNRPVVALESTIITHGLPFPENLSMAKRVEKELRSSGVTPATMAFIKGIPKVGLGESEIEFLARSDAAVKVSRRDIPYVMANSLNGGTTISGTMILAHKTGIKVFATGGLGGVHRDGENTMDVSADLDELGRTPVAVVCAGPKSILDIERTMEYLETKGVFVGTLGPPGTNIPGFYTRDSGVKSVYNFQDLRQAAEIIYQGELMGLESGQLLCIPPPKEIALDDKYISSIIEDANREAHALGIKGKELTPYLLSKIATATGGASVKSNVEFVLNNARAAASVAKHLCQLKTSGENRVEEQVSEPLHESGQLESTKATGEVKSLVIGSIALDTYCCMKGDIVLQDSNPATMATSIGGVGYNVALESYKQGNESMRFVSSVGNDPYGSKIMDSLDLPSTSIAVSPSRTAQYISFHDADGSLFIGGADMTIIEEIQPDFVENVIREASPKVVLSDCNLSKDLINFINKLSTKYGFKYVVEPTSSTKASRLAIDSLSPDHPIHLCTPTVAELCSLYESFEQNGKFDLDLWFPVIDRLGLDGVFRSNVEAATMRNPQYREIVSKGVVQMASSLLPYFNCLLVKDGINGVYLFSRHSDIVKVPKVDGVDLSLRSRGKDHEGVLFEHYSSPEPLQTVSNVTGAGDTLLGFLFKEMSDDVNALKGDKRSQIIHSAQLAAIGKIK</sequence>
<evidence type="ECO:0000256" key="1">
    <source>
        <dbReference type="ARBA" id="ARBA00022723"/>
    </source>
</evidence>
<dbReference type="Gene3D" id="3.40.1790.10">
    <property type="entry name" value="Indigoidine synthase domain"/>
    <property type="match status" value="1"/>
</dbReference>
<evidence type="ECO:0000313" key="6">
    <source>
        <dbReference type="EMBL" id="CEP25265.1"/>
    </source>
</evidence>
<evidence type="ECO:0000313" key="9">
    <source>
        <dbReference type="Proteomes" id="UP000094389"/>
    </source>
</evidence>
<dbReference type="Proteomes" id="UP000038830">
    <property type="component" value="Unassembled WGS sequence"/>
</dbReference>
<evidence type="ECO:0000256" key="3">
    <source>
        <dbReference type="ARBA" id="ARBA00023211"/>
    </source>
</evidence>
<dbReference type="RefSeq" id="XP_020068587.1">
    <property type="nucleotide sequence ID" value="XM_020215743.1"/>
</dbReference>
<proteinExistence type="inferred from homology"/>
<dbReference type="EMBL" id="CDQK01000007">
    <property type="protein sequence ID" value="CEP25265.1"/>
    <property type="molecule type" value="Genomic_DNA"/>
</dbReference>
<evidence type="ECO:0000313" key="8">
    <source>
        <dbReference type="Proteomes" id="UP000038830"/>
    </source>
</evidence>
<dbReference type="SUPFAM" id="SSF110581">
    <property type="entry name" value="Indigoidine synthase A-like"/>
    <property type="match status" value="1"/>
</dbReference>
<dbReference type="GO" id="GO:0016798">
    <property type="term" value="F:hydrolase activity, acting on glycosyl bonds"/>
    <property type="evidence" value="ECO:0007669"/>
    <property type="project" value="UniProtKB-KW"/>
</dbReference>
<dbReference type="SUPFAM" id="SSF53613">
    <property type="entry name" value="Ribokinase-like"/>
    <property type="match status" value="1"/>
</dbReference>
<dbReference type="OrthoDB" id="198885at2759"/>
<evidence type="ECO:0000256" key="2">
    <source>
        <dbReference type="ARBA" id="ARBA00022801"/>
    </source>
</evidence>
<keyword evidence="9" id="KW-1185">Reference proteome</keyword>
<keyword evidence="5" id="KW-0326">Glycosidase</keyword>
<dbReference type="PANTHER" id="PTHR42909">
    <property type="entry name" value="ZGC:136858"/>
    <property type="match status" value="1"/>
</dbReference>
<dbReference type="PANTHER" id="PTHR42909:SF1">
    <property type="entry name" value="CARBOHYDRATE KINASE PFKB DOMAIN-CONTAINING PROTEIN"/>
    <property type="match status" value="1"/>
</dbReference>
<organism evidence="6 8">
    <name type="scientific">Cyberlindnera jadinii (strain ATCC 18201 / CBS 1600 / BCRC 20928 / JCM 3617 / NBRC 0987 / NRRL Y-1542)</name>
    <name type="common">Torula yeast</name>
    <name type="synonym">Candida utilis</name>
    <dbReference type="NCBI Taxonomy" id="983966"/>
    <lineage>
        <taxon>Eukaryota</taxon>
        <taxon>Fungi</taxon>
        <taxon>Dikarya</taxon>
        <taxon>Ascomycota</taxon>
        <taxon>Saccharomycotina</taxon>
        <taxon>Saccharomycetes</taxon>
        <taxon>Phaffomycetales</taxon>
        <taxon>Phaffomycetaceae</taxon>
        <taxon>Cyberlindnera</taxon>
    </lineage>
</organism>
<dbReference type="GO" id="GO:0005737">
    <property type="term" value="C:cytoplasm"/>
    <property type="evidence" value="ECO:0007669"/>
    <property type="project" value="TreeGrafter"/>
</dbReference>
<dbReference type="HAMAP" id="MF_01876">
    <property type="entry name" value="PsiMP_glycosidase"/>
    <property type="match status" value="1"/>
</dbReference>
<dbReference type="InterPro" id="IPR007342">
    <property type="entry name" value="PsuG"/>
</dbReference>
<dbReference type="EMBL" id="KV453940">
    <property type="protein sequence ID" value="ODV71548.1"/>
    <property type="molecule type" value="Genomic_DNA"/>
</dbReference>
<evidence type="ECO:0000313" key="7">
    <source>
        <dbReference type="EMBL" id="ODV71548.1"/>
    </source>
</evidence>